<organism evidence="2 3">
    <name type="scientific">Lymnaea stagnalis</name>
    <name type="common">Great pond snail</name>
    <name type="synonym">Helix stagnalis</name>
    <dbReference type="NCBI Taxonomy" id="6523"/>
    <lineage>
        <taxon>Eukaryota</taxon>
        <taxon>Metazoa</taxon>
        <taxon>Spiralia</taxon>
        <taxon>Lophotrochozoa</taxon>
        <taxon>Mollusca</taxon>
        <taxon>Gastropoda</taxon>
        <taxon>Heterobranchia</taxon>
        <taxon>Euthyneura</taxon>
        <taxon>Panpulmonata</taxon>
        <taxon>Hygrophila</taxon>
        <taxon>Lymnaeoidea</taxon>
        <taxon>Lymnaeidae</taxon>
        <taxon>Lymnaea</taxon>
    </lineage>
</organism>
<dbReference type="EMBL" id="CAXITT010000377">
    <property type="protein sequence ID" value="CAL1540317.1"/>
    <property type="molecule type" value="Genomic_DNA"/>
</dbReference>
<dbReference type="Proteomes" id="UP001497497">
    <property type="component" value="Unassembled WGS sequence"/>
</dbReference>
<protein>
    <submittedName>
        <fullName evidence="2">Uncharacterized protein</fullName>
    </submittedName>
</protein>
<feature type="compositionally biased region" description="Basic and acidic residues" evidence="1">
    <location>
        <begin position="12"/>
        <end position="28"/>
    </location>
</feature>
<feature type="non-terminal residue" evidence="2">
    <location>
        <position position="244"/>
    </location>
</feature>
<evidence type="ECO:0000313" key="3">
    <source>
        <dbReference type="Proteomes" id="UP001497497"/>
    </source>
</evidence>
<evidence type="ECO:0000256" key="1">
    <source>
        <dbReference type="SAM" id="MobiDB-lite"/>
    </source>
</evidence>
<sequence length="244" mass="27683">VEPTDDSPGWKMLKDDIGPSGADIERSGNTDYPQLQKVFKFRLEHHMKREDGDEDLISAFDLIRAHPGSYEERVCSHDPAAIFVSKCSTQKHYKLVLRNHSQLCQIAHRVEDMFNITPDDVVYNDWPISWLPGLPFCYFTTGCAMVKSTLTDCPAEKVVRETWTLIDLERVTIASLQPSMIQMMSSHCEDLPEPHWTLKVLSTTGFVRQSVMDAIGPCTNCLITCYSLIEAGVVSRLWVTDENK</sequence>
<gene>
    <name evidence="2" type="ORF">GSLYS_00013966001</name>
</gene>
<comment type="caution">
    <text evidence="2">The sequence shown here is derived from an EMBL/GenBank/DDBJ whole genome shotgun (WGS) entry which is preliminary data.</text>
</comment>
<keyword evidence="3" id="KW-1185">Reference proteome</keyword>
<feature type="region of interest" description="Disordered" evidence="1">
    <location>
        <begin position="1"/>
        <end position="29"/>
    </location>
</feature>
<dbReference type="InterPro" id="IPR042099">
    <property type="entry name" value="ANL_N_sf"/>
</dbReference>
<dbReference type="AlphaFoldDB" id="A0AAV2I756"/>
<feature type="non-terminal residue" evidence="2">
    <location>
        <position position="1"/>
    </location>
</feature>
<reference evidence="2 3" key="1">
    <citation type="submission" date="2024-04" db="EMBL/GenBank/DDBJ databases">
        <authorList>
            <consortium name="Genoscope - CEA"/>
            <person name="William W."/>
        </authorList>
    </citation>
    <scope>NUCLEOTIDE SEQUENCE [LARGE SCALE GENOMIC DNA]</scope>
</reference>
<dbReference type="SUPFAM" id="SSF56801">
    <property type="entry name" value="Acetyl-CoA synthetase-like"/>
    <property type="match status" value="1"/>
</dbReference>
<accession>A0AAV2I756</accession>
<proteinExistence type="predicted"/>
<dbReference type="Gene3D" id="3.40.50.12780">
    <property type="entry name" value="N-terminal domain of ligase-like"/>
    <property type="match status" value="1"/>
</dbReference>
<evidence type="ECO:0000313" key="2">
    <source>
        <dbReference type="EMBL" id="CAL1540317.1"/>
    </source>
</evidence>
<name>A0AAV2I756_LYMST</name>